<feature type="transmembrane region" description="Helical" evidence="6">
    <location>
        <begin position="1047"/>
        <end position="1071"/>
    </location>
</feature>
<dbReference type="AlphaFoldDB" id="A0ABD2PQ03"/>
<dbReference type="Gene3D" id="1.20.120.350">
    <property type="entry name" value="Voltage-gated potassium channels. Chain C"/>
    <property type="match status" value="3"/>
</dbReference>
<keyword evidence="3 6" id="KW-1133">Transmembrane helix</keyword>
<reference evidence="8 9" key="1">
    <citation type="submission" date="2024-11" db="EMBL/GenBank/DDBJ databases">
        <title>Adaptive evolution of stress response genes in parasites aligns with host niche diversity.</title>
        <authorList>
            <person name="Hahn C."/>
            <person name="Resl P."/>
        </authorList>
    </citation>
    <scope>NUCLEOTIDE SEQUENCE [LARGE SCALE GENOMIC DNA]</scope>
    <source>
        <strain evidence="8">EGGRZ-B1_66</strain>
        <tissue evidence="8">Body</tissue>
    </source>
</reference>
<keyword evidence="4 6" id="KW-0472">Membrane</keyword>
<dbReference type="InterPro" id="IPR027359">
    <property type="entry name" value="Volt_channel_dom_sf"/>
</dbReference>
<feature type="region of interest" description="Disordered" evidence="5">
    <location>
        <begin position="441"/>
        <end position="460"/>
    </location>
</feature>
<feature type="transmembrane region" description="Helical" evidence="6">
    <location>
        <begin position="921"/>
        <end position="944"/>
    </location>
</feature>
<feature type="transmembrane region" description="Helical" evidence="6">
    <location>
        <begin position="131"/>
        <end position="150"/>
    </location>
</feature>
<feature type="compositionally biased region" description="Polar residues" evidence="5">
    <location>
        <begin position="441"/>
        <end position="451"/>
    </location>
</feature>
<evidence type="ECO:0000259" key="7">
    <source>
        <dbReference type="Pfam" id="PF00520"/>
    </source>
</evidence>
<comment type="subcellular location">
    <subcellularLocation>
        <location evidence="1">Membrane</location>
        <topology evidence="1">Multi-pass membrane protein</topology>
    </subcellularLocation>
</comment>
<dbReference type="InterPro" id="IPR005821">
    <property type="entry name" value="Ion_trans_dom"/>
</dbReference>
<proteinExistence type="predicted"/>
<organism evidence="8 9">
    <name type="scientific">Cichlidogyrus casuarinus</name>
    <dbReference type="NCBI Taxonomy" id="1844966"/>
    <lineage>
        <taxon>Eukaryota</taxon>
        <taxon>Metazoa</taxon>
        <taxon>Spiralia</taxon>
        <taxon>Lophotrochozoa</taxon>
        <taxon>Platyhelminthes</taxon>
        <taxon>Monogenea</taxon>
        <taxon>Monopisthocotylea</taxon>
        <taxon>Dactylogyridea</taxon>
        <taxon>Ancyrocephalidae</taxon>
        <taxon>Cichlidogyrus</taxon>
    </lineage>
</organism>
<protein>
    <recommendedName>
        <fullName evidence="7">Ion transport domain-containing protein</fullName>
    </recommendedName>
</protein>
<dbReference type="Pfam" id="PF00520">
    <property type="entry name" value="Ion_trans"/>
    <property type="match status" value="3"/>
</dbReference>
<evidence type="ECO:0000256" key="5">
    <source>
        <dbReference type="SAM" id="MobiDB-lite"/>
    </source>
</evidence>
<dbReference type="PANTHER" id="PTHR46141:SF1">
    <property type="entry name" value="SODIUM LEAK CHANNEL NALCN"/>
    <property type="match status" value="1"/>
</dbReference>
<feature type="transmembrane region" description="Helical" evidence="6">
    <location>
        <begin position="41"/>
        <end position="60"/>
    </location>
</feature>
<evidence type="ECO:0000313" key="9">
    <source>
        <dbReference type="Proteomes" id="UP001626550"/>
    </source>
</evidence>
<evidence type="ECO:0000256" key="6">
    <source>
        <dbReference type="SAM" id="Phobius"/>
    </source>
</evidence>
<feature type="transmembrane region" description="Helical" evidence="6">
    <location>
        <begin position="744"/>
        <end position="764"/>
    </location>
</feature>
<accession>A0ABD2PQ03</accession>
<evidence type="ECO:0000313" key="8">
    <source>
        <dbReference type="EMBL" id="KAL3309093.1"/>
    </source>
</evidence>
<keyword evidence="2 6" id="KW-0812">Transmembrane</keyword>
<dbReference type="GO" id="GO:0016020">
    <property type="term" value="C:membrane"/>
    <property type="evidence" value="ECO:0007669"/>
    <property type="project" value="UniProtKB-SubCell"/>
</dbReference>
<feature type="transmembrane region" description="Helical" evidence="6">
    <location>
        <begin position="1018"/>
        <end position="1035"/>
    </location>
</feature>
<dbReference type="InterPro" id="IPR028823">
    <property type="entry name" value="NALCN"/>
</dbReference>
<dbReference type="PANTHER" id="PTHR46141">
    <property type="entry name" value="SODIUM LEAK CHANNEL NON-SELECTIVE PROTEIN"/>
    <property type="match status" value="1"/>
</dbReference>
<gene>
    <name evidence="8" type="ORF">Ciccas_012363</name>
</gene>
<feature type="domain" description="Ion transport" evidence="7">
    <location>
        <begin position="1014"/>
        <end position="1097"/>
    </location>
</feature>
<feature type="transmembrane region" description="Helical" evidence="6">
    <location>
        <begin position="667"/>
        <end position="693"/>
    </location>
</feature>
<name>A0ABD2PQ03_9PLAT</name>
<dbReference type="EMBL" id="JBJKFK010004296">
    <property type="protein sequence ID" value="KAL3309093.1"/>
    <property type="molecule type" value="Genomic_DNA"/>
</dbReference>
<feature type="domain" description="Ion transport" evidence="7">
    <location>
        <begin position="38"/>
        <end position="236"/>
    </location>
</feature>
<evidence type="ECO:0000256" key="4">
    <source>
        <dbReference type="ARBA" id="ARBA00023136"/>
    </source>
</evidence>
<feature type="transmembrane region" description="Helical" evidence="6">
    <location>
        <begin position="808"/>
        <end position="830"/>
    </location>
</feature>
<dbReference type="Proteomes" id="UP001626550">
    <property type="component" value="Unassembled WGS sequence"/>
</dbReference>
<feature type="transmembrane region" description="Helical" evidence="6">
    <location>
        <begin position="201"/>
        <end position="230"/>
    </location>
</feature>
<evidence type="ECO:0000256" key="2">
    <source>
        <dbReference type="ARBA" id="ARBA00022692"/>
    </source>
</evidence>
<evidence type="ECO:0000256" key="1">
    <source>
        <dbReference type="ARBA" id="ARBA00004141"/>
    </source>
</evidence>
<comment type="caution">
    <text evidence="8">The sequence shown here is derived from an EMBL/GenBank/DDBJ whole genome shotgun (WGS) entry which is preliminary data.</text>
</comment>
<dbReference type="Gene3D" id="1.10.287.70">
    <property type="match status" value="2"/>
</dbReference>
<feature type="transmembrane region" description="Helical" evidence="6">
    <location>
        <begin position="72"/>
        <end position="92"/>
    </location>
</feature>
<sequence>MGLVLADAVAAASLHFGFNDTERRPKFDRSIGNEKSLDGFYYTEMVFTVLFDLEALFKIWCLGWKAYWSRSLFKFEFILCIGSTLHILPIFYQTEFTYLAVLRIVRLIKASPMLEDFCFKIFGPGKKLGSLILFTTCLLVITSSFSLQLFCAFRNFGQFSTFFTAFMSMFQILTQKGWVAVMHETIDAASEMSTGSYFNMVLVPAVAIYFLFYHLFVTLIVLSLFVAVILDNLELEEDIKKLKQLKLREMSAETQQKLPMRLRIFEKFPNRPQMIKMTRLVSDFLLPKVRDSFMRQFAAIAAMEEVEEEAVKEIIAATIRADAHLTTAFMVMGTTNNIKTRSSSQKKTAAALTAETNAALAAAKEIKRKVHGLHGEDKIQAIIFILNESTKTRMLNAEQLQPSGGRSLLSTQHQIRLDRRSIRNRGGLSANAAKTRATTGTVLGGANTDSASSRHGDRSTGHVDIKVLQQKAQLAEMKRTQQEEDLRENHPFFDKPLFALGRESKFRHFCRILVEARYKFGNVNDSADNEGTIHSDGPVQVSWSREKRVLKPKVSARADRDQDTWTGASLKLPIDRGQSWYIIVLQTAWVTVLKQIDVPGRLPKQSGVQSWYVYMFLMDVPELSYLPFGARLAGLIKLSALLNLTNRASRRRSLGRKKIRYIAHFKFSKLFGMVTYLDWIMILVTLVSCASMANETPEKRLMNTPNLQIAEHVFFVTMTLELMLKVLARGLVFTPEAVLKDFGGFLDLFIYVITLAFVSHLMWIDEVASGSARQMMMLMRCMRPLRIFTLMPPMRRVVYELVRGFREILMVSVLLVVFMFIFAVYGVHLFGGRLAVCNDRDIKSKYNCTGTFQRRIVVTKLKGLPGSEPKILVPRVWASPRNFNFDNIGNAMLALFEILSLEGWVEIRDIIRERIGATHVVYIHLFVFIGCLIGLTLFVGVVIANYSENKGTALLTVDQRRWLDLKGRIKLTQPLHIPPRPKLHQEGALIKRSTWEMRIVKIRCYAYDITQKLIFKRAVALVVLLNCCLLFFPFNKNCLPNEWRCKMQLYLAIIFTLFFTVECTLKIMALNFKGYWQSRRNRFDLVITVLGLVWVSVHSHIKTE</sequence>
<dbReference type="SUPFAM" id="SSF81324">
    <property type="entry name" value="Voltage-gated potassium channels"/>
    <property type="match status" value="3"/>
</dbReference>
<feature type="non-terminal residue" evidence="8">
    <location>
        <position position="1104"/>
    </location>
</feature>
<feature type="domain" description="Ion transport" evidence="7">
    <location>
        <begin position="676"/>
        <end position="950"/>
    </location>
</feature>
<evidence type="ECO:0000256" key="3">
    <source>
        <dbReference type="ARBA" id="ARBA00022989"/>
    </source>
</evidence>
<keyword evidence="9" id="KW-1185">Reference proteome</keyword>
<feature type="transmembrane region" description="Helical" evidence="6">
    <location>
        <begin position="713"/>
        <end position="732"/>
    </location>
</feature>